<dbReference type="PANTHER" id="PTHR22893">
    <property type="entry name" value="NADH OXIDOREDUCTASE-RELATED"/>
    <property type="match status" value="1"/>
</dbReference>
<keyword evidence="3" id="KW-1185">Reference proteome</keyword>
<proteinExistence type="predicted"/>
<dbReference type="EMBL" id="JRAA01000002">
    <property type="protein sequence ID" value="KHF25023.1"/>
    <property type="molecule type" value="Genomic_DNA"/>
</dbReference>
<dbReference type="Pfam" id="PF00724">
    <property type="entry name" value="Oxidored_FMN"/>
    <property type="match status" value="1"/>
</dbReference>
<dbReference type="AlphaFoldDB" id="A0A0B0H487"/>
<dbReference type="InterPro" id="IPR001155">
    <property type="entry name" value="OxRdtase_FMN_N"/>
</dbReference>
<sequence>MSLQLFLPYEERTLSLKNRMVMAPMTRCRAAEGDIPTPLMAEYYAQRATAGLIITEGIPVSNKARGYLWTPGIYTREQTDGWKQVTAAVHEKSCQIYAQIWHTGRVSHTSLQPNNEQPEGATDEAPGDAVCFATRMATRLTFQSVHLYHWKQKGLREYATSLYRPR</sequence>
<evidence type="ECO:0000313" key="2">
    <source>
        <dbReference type="EMBL" id="KHF25023.1"/>
    </source>
</evidence>
<dbReference type="InterPro" id="IPR045247">
    <property type="entry name" value="Oye-like"/>
</dbReference>
<protein>
    <submittedName>
        <fullName evidence="2">NADH:flavin oxidoreductase</fullName>
    </submittedName>
</protein>
<name>A0A0B0H487_SOVGS</name>
<comment type="caution">
    <text evidence="2">The sequence shown here is derived from an EMBL/GenBank/DDBJ whole genome shotgun (WGS) entry which is preliminary data.</text>
</comment>
<gene>
    <name evidence="2" type="ORF">JV46_04740</name>
</gene>
<dbReference type="GO" id="GO:0016491">
    <property type="term" value="F:oxidoreductase activity"/>
    <property type="evidence" value="ECO:0007669"/>
    <property type="project" value="InterPro"/>
</dbReference>
<dbReference type="Proteomes" id="UP000030856">
    <property type="component" value="Unassembled WGS sequence"/>
</dbReference>
<reference evidence="2 3" key="1">
    <citation type="journal article" date="2014" name="BMC Genomics">
        <title>The genome of the intracellular bacterium of the coastal bivalve, Solemya velum: a blueprint for thriving in and out of symbiosis.</title>
        <authorList>
            <person name="Dmytrenko O."/>
            <person name="Russell S.L."/>
            <person name="Loo W.T."/>
            <person name="Fontanez K.M."/>
            <person name="Liao L."/>
            <person name="Roeselers G."/>
            <person name="Sharma R."/>
            <person name="Stewart F.J."/>
            <person name="Newton I.L."/>
            <person name="Woyke T."/>
            <person name="Wu D."/>
            <person name="Lang J.M."/>
            <person name="Eisen J.A."/>
            <person name="Cavanaugh C.M."/>
        </authorList>
    </citation>
    <scope>NUCLEOTIDE SEQUENCE [LARGE SCALE GENOMIC DNA]</scope>
    <source>
        <strain evidence="2 3">WH</strain>
    </source>
</reference>
<dbReference type="Gene3D" id="3.20.20.70">
    <property type="entry name" value="Aldolase class I"/>
    <property type="match status" value="1"/>
</dbReference>
<dbReference type="SUPFAM" id="SSF51395">
    <property type="entry name" value="FMN-linked oxidoreductases"/>
    <property type="match status" value="1"/>
</dbReference>
<evidence type="ECO:0000313" key="3">
    <source>
        <dbReference type="Proteomes" id="UP000030856"/>
    </source>
</evidence>
<dbReference type="GO" id="GO:0010181">
    <property type="term" value="F:FMN binding"/>
    <property type="evidence" value="ECO:0007669"/>
    <property type="project" value="InterPro"/>
</dbReference>
<dbReference type="PANTHER" id="PTHR22893:SF91">
    <property type="entry name" value="NADPH DEHYDROGENASE 2-RELATED"/>
    <property type="match status" value="1"/>
</dbReference>
<dbReference type="eggNOG" id="COG1902">
    <property type="taxonomic scope" value="Bacteria"/>
</dbReference>
<feature type="domain" description="NADH:flavin oxidoreductase/NADH oxidase N-terminal" evidence="1">
    <location>
        <begin position="5"/>
        <end position="130"/>
    </location>
</feature>
<dbReference type="InterPro" id="IPR013785">
    <property type="entry name" value="Aldolase_TIM"/>
</dbReference>
<evidence type="ECO:0000259" key="1">
    <source>
        <dbReference type="Pfam" id="PF00724"/>
    </source>
</evidence>
<organism evidence="2 3">
    <name type="scientific">Solemya velum gill symbiont</name>
    <dbReference type="NCBI Taxonomy" id="2340"/>
    <lineage>
        <taxon>Bacteria</taxon>
        <taxon>Pseudomonadati</taxon>
        <taxon>Pseudomonadota</taxon>
        <taxon>Gammaproteobacteria</taxon>
        <taxon>sulfur-oxidizing symbionts</taxon>
    </lineage>
</organism>
<accession>A0A0B0H487</accession>
<dbReference type="STRING" id="2340.JV46_04740"/>
<dbReference type="GO" id="GO:0005829">
    <property type="term" value="C:cytosol"/>
    <property type="evidence" value="ECO:0007669"/>
    <property type="project" value="TreeGrafter"/>
</dbReference>